<protein>
    <submittedName>
        <fullName evidence="1">Uncharacterized protein</fullName>
    </submittedName>
</protein>
<reference evidence="1" key="1">
    <citation type="submission" date="2020-08" db="EMBL/GenBank/DDBJ databases">
        <title>Genome sequencing and assembly of the red palm weevil Rhynchophorus ferrugineus.</title>
        <authorList>
            <person name="Dias G.B."/>
            <person name="Bergman C.M."/>
            <person name="Manee M."/>
        </authorList>
    </citation>
    <scope>NUCLEOTIDE SEQUENCE</scope>
    <source>
        <strain evidence="1">AA-2017</strain>
        <tissue evidence="1">Whole larva</tissue>
    </source>
</reference>
<organism evidence="1 2">
    <name type="scientific">Rhynchophorus ferrugineus</name>
    <name type="common">Red palm weevil</name>
    <name type="synonym">Curculio ferrugineus</name>
    <dbReference type="NCBI Taxonomy" id="354439"/>
    <lineage>
        <taxon>Eukaryota</taxon>
        <taxon>Metazoa</taxon>
        <taxon>Ecdysozoa</taxon>
        <taxon>Arthropoda</taxon>
        <taxon>Hexapoda</taxon>
        <taxon>Insecta</taxon>
        <taxon>Pterygota</taxon>
        <taxon>Neoptera</taxon>
        <taxon>Endopterygota</taxon>
        <taxon>Coleoptera</taxon>
        <taxon>Polyphaga</taxon>
        <taxon>Cucujiformia</taxon>
        <taxon>Curculionidae</taxon>
        <taxon>Dryophthorinae</taxon>
        <taxon>Rhynchophorus</taxon>
    </lineage>
</organism>
<proteinExistence type="predicted"/>
<evidence type="ECO:0000313" key="2">
    <source>
        <dbReference type="Proteomes" id="UP000625711"/>
    </source>
</evidence>
<comment type="caution">
    <text evidence="1">The sequence shown here is derived from an EMBL/GenBank/DDBJ whole genome shotgun (WGS) entry which is preliminary data.</text>
</comment>
<dbReference type="EMBL" id="JAACXV010000149">
    <property type="protein sequence ID" value="KAF7282945.1"/>
    <property type="molecule type" value="Genomic_DNA"/>
</dbReference>
<keyword evidence="2" id="KW-1185">Reference proteome</keyword>
<gene>
    <name evidence="1" type="ORF">GWI33_001755</name>
</gene>
<dbReference type="Proteomes" id="UP000625711">
    <property type="component" value="Unassembled WGS sequence"/>
</dbReference>
<accession>A0A834MJY3</accession>
<dbReference type="AlphaFoldDB" id="A0A834MJY3"/>
<name>A0A834MJY3_RHYFE</name>
<evidence type="ECO:0000313" key="1">
    <source>
        <dbReference type="EMBL" id="KAF7282945.1"/>
    </source>
</evidence>
<sequence>MNGQAPKCSSKAKTNAIFLSLSKIYVGKTSTVKLSAGEGEEGGGTRTRRKNLDFASNNINHKLAGNKKRFTDIGACVTGQWHLNGVENHQEQVSLKYVNSWSTWRRLALRKNPPDILSFAEAKPKRRMFGRAIMLQNKRRIRQEMCKVYLVNGRT</sequence>